<reference evidence="8" key="1">
    <citation type="journal article" date="2014" name="Mob. Genet. Elements">
        <title>An intronic open reading frame was released from one of group II introns in the mitochondrial genome of the haptophyte Chrysochromulina sp. NIES-1333.</title>
        <authorList>
            <person name="Nishimura Y."/>
            <person name="Kamikawa R."/>
            <person name="Hashimoto T."/>
            <person name="Inagaki Y."/>
        </authorList>
    </citation>
    <scope>NUCLEOTIDE SEQUENCE</scope>
    <source>
        <strain evidence="8">NIES-1333</strain>
    </source>
</reference>
<dbReference type="Gene3D" id="1.10.287.3510">
    <property type="match status" value="1"/>
</dbReference>
<evidence type="ECO:0000256" key="5">
    <source>
        <dbReference type="ARBA" id="ARBA00022989"/>
    </source>
</evidence>
<gene>
    <name evidence="8" type="primary">nad4L</name>
</gene>
<keyword evidence="6 7" id="KW-0472">Membrane</keyword>
<evidence type="ECO:0000256" key="6">
    <source>
        <dbReference type="ARBA" id="ARBA00023136"/>
    </source>
</evidence>
<comment type="subcellular location">
    <subcellularLocation>
        <location evidence="1">Membrane</location>
        <topology evidence="1">Multi-pass membrane protein</topology>
    </subcellularLocation>
</comment>
<keyword evidence="4 7" id="KW-0812">Transmembrane</keyword>
<geneLocation type="mitochondrion" evidence="8"/>
<evidence type="ECO:0000256" key="3">
    <source>
        <dbReference type="ARBA" id="ARBA00022448"/>
    </source>
</evidence>
<sequence>MNFLVLISVPLIIFLIGFFGIFLNRKNILLVIICVELNLLAINFIFLLTSYYLDDTFGQIFSIFILVVAAAETSIGLAILVVYYRLRGTLSIEYVKKLNG</sequence>
<dbReference type="GO" id="GO:0030964">
    <property type="term" value="C:NADH dehydrogenase complex"/>
    <property type="evidence" value="ECO:0007669"/>
    <property type="project" value="TreeGrafter"/>
</dbReference>
<protein>
    <submittedName>
        <fullName evidence="8">NADH dehydrogenase subunit 4L</fullName>
    </submittedName>
</protein>
<comment type="similarity">
    <text evidence="2">Belongs to the complex I subunit 4L family.</text>
</comment>
<evidence type="ECO:0000256" key="2">
    <source>
        <dbReference type="ARBA" id="ARBA00010519"/>
    </source>
</evidence>
<dbReference type="InterPro" id="IPR001133">
    <property type="entry name" value="NADH_UbQ_OxRdtase_chain4L/K"/>
</dbReference>
<feature type="transmembrane region" description="Helical" evidence="7">
    <location>
        <begin position="6"/>
        <end position="23"/>
    </location>
</feature>
<keyword evidence="8" id="KW-0496">Mitochondrion</keyword>
<evidence type="ECO:0000256" key="1">
    <source>
        <dbReference type="ARBA" id="ARBA00004141"/>
    </source>
</evidence>
<dbReference type="GO" id="GO:0016651">
    <property type="term" value="F:oxidoreductase activity, acting on NAD(P)H"/>
    <property type="evidence" value="ECO:0007669"/>
    <property type="project" value="InterPro"/>
</dbReference>
<dbReference type="EMBL" id="AB930144">
    <property type="protein sequence ID" value="BAP05421.1"/>
    <property type="molecule type" value="Genomic_DNA"/>
</dbReference>
<dbReference type="NCBIfam" id="NF004321">
    <property type="entry name" value="PRK05715.1-3"/>
    <property type="match status" value="1"/>
</dbReference>
<evidence type="ECO:0000313" key="8">
    <source>
        <dbReference type="EMBL" id="BAP05421.1"/>
    </source>
</evidence>
<dbReference type="NCBIfam" id="NF004320">
    <property type="entry name" value="PRK05715.1-2"/>
    <property type="match status" value="1"/>
</dbReference>
<dbReference type="GO" id="GO:0042773">
    <property type="term" value="P:ATP synthesis coupled electron transport"/>
    <property type="evidence" value="ECO:0007669"/>
    <property type="project" value="InterPro"/>
</dbReference>
<dbReference type="NCBIfam" id="NF004323">
    <property type="entry name" value="PRK05715.1-5"/>
    <property type="match status" value="1"/>
</dbReference>
<dbReference type="PANTHER" id="PTHR11434">
    <property type="entry name" value="NADH-UBIQUINONE OXIDOREDUCTASE SUBUNIT ND4L"/>
    <property type="match status" value="1"/>
</dbReference>
<feature type="transmembrane region" description="Helical" evidence="7">
    <location>
        <begin position="30"/>
        <end position="53"/>
    </location>
</feature>
<accession>A0A068PBY9</accession>
<dbReference type="Pfam" id="PF00420">
    <property type="entry name" value="Oxidored_q2"/>
    <property type="match status" value="1"/>
</dbReference>
<dbReference type="AlphaFoldDB" id="A0A068PBY9"/>
<evidence type="ECO:0000256" key="7">
    <source>
        <dbReference type="SAM" id="Phobius"/>
    </source>
</evidence>
<organism evidence="8">
    <name type="scientific">Chrysochromulina sp. NIES-1333</name>
    <dbReference type="NCBI Taxonomy" id="407208"/>
    <lineage>
        <taxon>Eukaryota</taxon>
        <taxon>Haptista</taxon>
        <taxon>Haptophyta</taxon>
        <taxon>Prymnesiophyceae</taxon>
        <taxon>Prymnesiales</taxon>
        <taxon>Chrysochromulinaceae</taxon>
        <taxon>Chrysochromulina</taxon>
    </lineage>
</organism>
<dbReference type="HAMAP" id="MF_01456">
    <property type="entry name" value="NDH1_NuoK"/>
    <property type="match status" value="1"/>
</dbReference>
<keyword evidence="5 7" id="KW-1133">Transmembrane helix</keyword>
<evidence type="ECO:0000256" key="4">
    <source>
        <dbReference type="ARBA" id="ARBA00022692"/>
    </source>
</evidence>
<dbReference type="InterPro" id="IPR039428">
    <property type="entry name" value="NUOK/Mnh_C1-like"/>
</dbReference>
<name>A0A068PBY9_9EUKA</name>
<dbReference type="PANTHER" id="PTHR11434:SF16">
    <property type="entry name" value="NADH-UBIQUINONE OXIDOREDUCTASE CHAIN 4L"/>
    <property type="match status" value="1"/>
</dbReference>
<keyword evidence="3" id="KW-0813">Transport</keyword>
<proteinExistence type="inferred from homology"/>
<feature type="transmembrane region" description="Helical" evidence="7">
    <location>
        <begin position="59"/>
        <end position="84"/>
    </location>
</feature>